<accession>A0ABT8X0Y5</accession>
<evidence type="ECO:0000313" key="2">
    <source>
        <dbReference type="EMBL" id="MDO5987537.1"/>
    </source>
</evidence>
<dbReference type="RefSeq" id="WP_303282099.1">
    <property type="nucleotide sequence ID" value="NZ_BAABCZ010000010.1"/>
</dbReference>
<gene>
    <name evidence="2" type="ORF">Q4Q39_09025</name>
</gene>
<dbReference type="CDD" id="cd02966">
    <property type="entry name" value="TlpA_like_family"/>
    <property type="match status" value="1"/>
</dbReference>
<proteinExistence type="predicted"/>
<name>A0ABT8X0Y5_9FLAO</name>
<dbReference type="InterPro" id="IPR036249">
    <property type="entry name" value="Thioredoxin-like_sf"/>
</dbReference>
<evidence type="ECO:0000313" key="3">
    <source>
        <dbReference type="Proteomes" id="UP001176891"/>
    </source>
</evidence>
<feature type="domain" description="Thioredoxin" evidence="1">
    <location>
        <begin position="32"/>
        <end position="188"/>
    </location>
</feature>
<protein>
    <submittedName>
        <fullName evidence="2">TlpA disulfide reductase family protein</fullName>
    </submittedName>
</protein>
<keyword evidence="3" id="KW-1185">Reference proteome</keyword>
<dbReference type="Pfam" id="PF00578">
    <property type="entry name" value="AhpC-TSA"/>
    <property type="match status" value="1"/>
</dbReference>
<organism evidence="2 3">
    <name type="scientific">Flavivirga amylovorans</name>
    <dbReference type="NCBI Taxonomy" id="870486"/>
    <lineage>
        <taxon>Bacteria</taxon>
        <taxon>Pseudomonadati</taxon>
        <taxon>Bacteroidota</taxon>
        <taxon>Flavobacteriia</taxon>
        <taxon>Flavobacteriales</taxon>
        <taxon>Flavobacteriaceae</taxon>
        <taxon>Flavivirga</taxon>
    </lineage>
</organism>
<reference evidence="2" key="1">
    <citation type="submission" date="2023-07" db="EMBL/GenBank/DDBJ databases">
        <title>Two novel species in the genus Flavivirga.</title>
        <authorList>
            <person name="Kwon K."/>
        </authorList>
    </citation>
    <scope>NUCLEOTIDE SEQUENCE</scope>
    <source>
        <strain evidence="2">KACC 14157</strain>
    </source>
</reference>
<dbReference type="SUPFAM" id="SSF52833">
    <property type="entry name" value="Thioredoxin-like"/>
    <property type="match status" value="1"/>
</dbReference>
<comment type="caution">
    <text evidence="2">The sequence shown here is derived from an EMBL/GenBank/DDBJ whole genome shotgun (WGS) entry which is preliminary data.</text>
</comment>
<dbReference type="PANTHER" id="PTHR42852:SF18">
    <property type="entry name" value="CHROMOSOME UNDETERMINED SCAFFOLD_47, WHOLE GENOME SHOTGUN SEQUENCE"/>
    <property type="match status" value="1"/>
</dbReference>
<dbReference type="InterPro" id="IPR050553">
    <property type="entry name" value="Thioredoxin_ResA/DsbE_sf"/>
</dbReference>
<evidence type="ECO:0000259" key="1">
    <source>
        <dbReference type="PROSITE" id="PS51352"/>
    </source>
</evidence>
<dbReference type="InterPro" id="IPR000866">
    <property type="entry name" value="AhpC/TSA"/>
</dbReference>
<dbReference type="Gene3D" id="3.40.30.10">
    <property type="entry name" value="Glutaredoxin"/>
    <property type="match status" value="1"/>
</dbReference>
<dbReference type="PANTHER" id="PTHR42852">
    <property type="entry name" value="THIOL:DISULFIDE INTERCHANGE PROTEIN DSBE"/>
    <property type="match status" value="1"/>
</dbReference>
<dbReference type="PROSITE" id="PS51352">
    <property type="entry name" value="THIOREDOXIN_2"/>
    <property type="match status" value="1"/>
</dbReference>
<sequence length="527" mass="61437">MIHITNYLKRKQLLSLILLFCCTGLIAQKSSLELGYPAPPLKPYEWIKGKPIMEFKKGTVYVVEMGATWCKPCGEVISKLTKLAKTYQGKVEVIGVFVQEVNREPLDIKSPQYVERVKDYVHKKGDQMNYSVAVDDPQKTIEKVWIDGYGKSRGVPQTFVIDKKGRLVSHFNGLDETRLINTIESLLDDSFSLEKEIKEKEKAAKGILKFNIKKPLYIDNNGGEDEDFMFRSIIGKYPENIRATSPVYYVRSFKALNEVRPKNETEKKEVEDFKLSRQGRIFGLGAPLSNLYYAAYADTLSNSANVRHPFTKEWPDLDSLWWFKKSYGKYWPKPVLEVKDTLPFEFDSKSTKNRWNYELKVPDRKKATAAYLQRLMREDLQRYFGYNAIVETRDMPVWYLKSKPIAKNILKSKKLNAKYNQKDITNKYGGFTREYRNADIRDVIYILCDYLNNGYNIWLKGNIDEPFINKTDIKDGDFIDFDIADNELKYFENMNLEKVQEYLNKIGLYLEKGTQPMKVVVIRDPKE</sequence>
<dbReference type="InterPro" id="IPR013766">
    <property type="entry name" value="Thioredoxin_domain"/>
</dbReference>
<dbReference type="Proteomes" id="UP001176891">
    <property type="component" value="Unassembled WGS sequence"/>
</dbReference>
<dbReference type="EMBL" id="JAUOEM010000003">
    <property type="protein sequence ID" value="MDO5987537.1"/>
    <property type="molecule type" value="Genomic_DNA"/>
</dbReference>